<dbReference type="EMBL" id="JABDJR010000625">
    <property type="protein sequence ID" value="NNF08167.1"/>
    <property type="molecule type" value="Genomic_DNA"/>
</dbReference>
<dbReference type="InterPro" id="IPR019734">
    <property type="entry name" value="TPR_rpt"/>
</dbReference>
<comment type="caution">
    <text evidence="3">The sequence shown here is derived from an EMBL/GenBank/DDBJ whole genome shotgun (WGS) entry which is preliminary data.</text>
</comment>
<feature type="repeat" description="TPR" evidence="1">
    <location>
        <begin position="94"/>
        <end position="127"/>
    </location>
</feature>
<dbReference type="Pfam" id="PF13181">
    <property type="entry name" value="TPR_8"/>
    <property type="match status" value="1"/>
</dbReference>
<evidence type="ECO:0000313" key="3">
    <source>
        <dbReference type="EMBL" id="NNF08167.1"/>
    </source>
</evidence>
<dbReference type="AlphaFoldDB" id="A0A7Y2H3T3"/>
<evidence type="ECO:0008006" key="5">
    <source>
        <dbReference type="Google" id="ProtNLM"/>
    </source>
</evidence>
<dbReference type="Gene3D" id="1.25.40.10">
    <property type="entry name" value="Tetratricopeptide repeat domain"/>
    <property type="match status" value="1"/>
</dbReference>
<proteinExistence type="predicted"/>
<name>A0A7Y2H3T3_UNCEI</name>
<evidence type="ECO:0000256" key="2">
    <source>
        <dbReference type="SAM" id="MobiDB-lite"/>
    </source>
</evidence>
<dbReference type="InterPro" id="IPR011990">
    <property type="entry name" value="TPR-like_helical_dom_sf"/>
</dbReference>
<accession>A0A7Y2H3T3</accession>
<evidence type="ECO:0000256" key="1">
    <source>
        <dbReference type="PROSITE-ProRule" id="PRU00339"/>
    </source>
</evidence>
<dbReference type="Proteomes" id="UP000547674">
    <property type="component" value="Unassembled WGS sequence"/>
</dbReference>
<keyword evidence="1" id="KW-0802">TPR repeat</keyword>
<gene>
    <name evidence="3" type="ORF">HKN21_15490</name>
</gene>
<protein>
    <recommendedName>
        <fullName evidence="5">Tetratricopeptide repeat protein</fullName>
    </recommendedName>
</protein>
<dbReference type="SUPFAM" id="SSF48452">
    <property type="entry name" value="TPR-like"/>
    <property type="match status" value="1"/>
</dbReference>
<dbReference type="SMART" id="SM00028">
    <property type="entry name" value="TPR"/>
    <property type="match status" value="2"/>
</dbReference>
<evidence type="ECO:0000313" key="4">
    <source>
        <dbReference type="Proteomes" id="UP000547674"/>
    </source>
</evidence>
<organism evidence="3 4">
    <name type="scientific">Eiseniibacteriota bacterium</name>
    <dbReference type="NCBI Taxonomy" id="2212470"/>
    <lineage>
        <taxon>Bacteria</taxon>
        <taxon>Candidatus Eiseniibacteriota</taxon>
    </lineage>
</organism>
<feature type="compositionally biased region" description="Basic and acidic residues" evidence="2">
    <location>
        <begin position="11"/>
        <end position="21"/>
    </location>
</feature>
<reference evidence="3 4" key="1">
    <citation type="submission" date="2020-03" db="EMBL/GenBank/DDBJ databases">
        <title>Metabolic flexibility allows generalist bacteria to become dominant in a frequently disturbed ecosystem.</title>
        <authorList>
            <person name="Chen Y.-J."/>
            <person name="Leung P.M."/>
            <person name="Bay S.K."/>
            <person name="Hugenholtz P."/>
            <person name="Kessler A.J."/>
            <person name="Shelley G."/>
            <person name="Waite D.W."/>
            <person name="Cook P.L."/>
            <person name="Greening C."/>
        </authorList>
    </citation>
    <scope>NUCLEOTIDE SEQUENCE [LARGE SCALE GENOMIC DNA]</scope>
    <source>
        <strain evidence="3">SS_bin_28</strain>
    </source>
</reference>
<sequence length="168" mass="18852">MAATHSPLTGHHNEPVDVKDLEGSPSKLFQAGMVLLNKKETKQAVIAFRGAHEASPDEALYMSFLGLSMALARQNRREAIALCEKAARRQFFQSEIFYNLGRVYLIAGQREKAQIAFREGVNLDETNPDNMRALEGMGVRRSPFFRFLPRSHKLNRYAGIAMKKIAGT</sequence>
<dbReference type="PROSITE" id="PS50005">
    <property type="entry name" value="TPR"/>
    <property type="match status" value="1"/>
</dbReference>
<feature type="region of interest" description="Disordered" evidence="2">
    <location>
        <begin position="1"/>
        <end position="21"/>
    </location>
</feature>